<dbReference type="GO" id="GO:0005739">
    <property type="term" value="C:mitochondrion"/>
    <property type="evidence" value="ECO:0007669"/>
    <property type="project" value="TreeGrafter"/>
</dbReference>
<dbReference type="GO" id="GO:0004148">
    <property type="term" value="F:dihydrolipoyl dehydrogenase (NADH) activity"/>
    <property type="evidence" value="ECO:0007669"/>
    <property type="project" value="TreeGrafter"/>
</dbReference>
<sequence>MKAAQLGMKVACVEDRGSLGCTCLNVGCIPSKALLQSSHMYAEAQHSFSKHGVLVDGVTVDVAAMQQQKGSAVEGLTKGI</sequence>
<accession>A0A2P6V3W3</accession>
<evidence type="ECO:0000313" key="2">
    <source>
        <dbReference type="EMBL" id="PSC68781.1"/>
    </source>
</evidence>
<gene>
    <name evidence="2" type="ORF">C2E20_7689</name>
</gene>
<dbReference type="GO" id="GO:0006103">
    <property type="term" value="P:2-oxoglutarate metabolic process"/>
    <property type="evidence" value="ECO:0007669"/>
    <property type="project" value="TreeGrafter"/>
</dbReference>
<dbReference type="InterPro" id="IPR023753">
    <property type="entry name" value="FAD/NAD-binding_dom"/>
</dbReference>
<dbReference type="GO" id="GO:0045252">
    <property type="term" value="C:oxoglutarate dehydrogenase complex"/>
    <property type="evidence" value="ECO:0007669"/>
    <property type="project" value="TreeGrafter"/>
</dbReference>
<comment type="caution">
    <text evidence="2">The sequence shown here is derived from an EMBL/GenBank/DDBJ whole genome shotgun (WGS) entry which is preliminary data.</text>
</comment>
<evidence type="ECO:0000259" key="1">
    <source>
        <dbReference type="Pfam" id="PF07992"/>
    </source>
</evidence>
<protein>
    <submittedName>
        <fullName evidence="2">Dihydrolipoyl dehydrogenase mitochondrial</fullName>
    </submittedName>
</protein>
<dbReference type="EMBL" id="LHPF02000033">
    <property type="protein sequence ID" value="PSC68781.1"/>
    <property type="molecule type" value="Genomic_DNA"/>
</dbReference>
<feature type="domain" description="FAD/NAD(P)-binding" evidence="1">
    <location>
        <begin position="2"/>
        <end position="67"/>
    </location>
</feature>
<dbReference type="PANTHER" id="PTHR22912">
    <property type="entry name" value="DISULFIDE OXIDOREDUCTASE"/>
    <property type="match status" value="1"/>
</dbReference>
<dbReference type="OrthoDB" id="361797at2759"/>
<dbReference type="Pfam" id="PF07992">
    <property type="entry name" value="Pyr_redox_2"/>
    <property type="match status" value="1"/>
</dbReference>
<keyword evidence="3" id="KW-1185">Reference proteome</keyword>
<dbReference type="GO" id="GO:0050660">
    <property type="term" value="F:flavin adenine dinucleotide binding"/>
    <property type="evidence" value="ECO:0007669"/>
    <property type="project" value="TreeGrafter"/>
</dbReference>
<organism evidence="2 3">
    <name type="scientific">Micractinium conductrix</name>
    <dbReference type="NCBI Taxonomy" id="554055"/>
    <lineage>
        <taxon>Eukaryota</taxon>
        <taxon>Viridiplantae</taxon>
        <taxon>Chlorophyta</taxon>
        <taxon>core chlorophytes</taxon>
        <taxon>Trebouxiophyceae</taxon>
        <taxon>Chlorellales</taxon>
        <taxon>Chlorellaceae</taxon>
        <taxon>Chlorella clade</taxon>
        <taxon>Micractinium</taxon>
    </lineage>
</organism>
<dbReference type="PANTHER" id="PTHR22912:SF223">
    <property type="entry name" value="DIHYDROLIPOYL DEHYDROGENASE 1, MITOCHONDRIAL"/>
    <property type="match status" value="1"/>
</dbReference>
<dbReference type="SUPFAM" id="SSF51905">
    <property type="entry name" value="FAD/NAD(P)-binding domain"/>
    <property type="match status" value="1"/>
</dbReference>
<name>A0A2P6V3W3_9CHLO</name>
<dbReference type="Gene3D" id="3.50.50.60">
    <property type="entry name" value="FAD/NAD(P)-binding domain"/>
    <property type="match status" value="1"/>
</dbReference>
<dbReference type="InterPro" id="IPR050151">
    <property type="entry name" value="Class-I_Pyr_Nuc-Dis_Oxidored"/>
</dbReference>
<evidence type="ECO:0000313" key="3">
    <source>
        <dbReference type="Proteomes" id="UP000239649"/>
    </source>
</evidence>
<proteinExistence type="predicted"/>
<dbReference type="AlphaFoldDB" id="A0A2P6V3W3"/>
<dbReference type="Proteomes" id="UP000239649">
    <property type="component" value="Unassembled WGS sequence"/>
</dbReference>
<reference evidence="2 3" key="1">
    <citation type="journal article" date="2018" name="Plant J.">
        <title>Genome sequences of Chlorella sorokiniana UTEX 1602 and Micractinium conductrix SAG 241.80: implications to maltose excretion by a green alga.</title>
        <authorList>
            <person name="Arriola M.B."/>
            <person name="Velmurugan N."/>
            <person name="Zhang Y."/>
            <person name="Plunkett M.H."/>
            <person name="Hondzo H."/>
            <person name="Barney B.M."/>
        </authorList>
    </citation>
    <scope>NUCLEOTIDE SEQUENCE [LARGE SCALE GENOMIC DNA]</scope>
    <source>
        <strain evidence="2 3">SAG 241.80</strain>
    </source>
</reference>
<dbReference type="InterPro" id="IPR036188">
    <property type="entry name" value="FAD/NAD-bd_sf"/>
</dbReference>
<dbReference type="STRING" id="554055.A0A2P6V3W3"/>